<dbReference type="EMBL" id="BPVZ01000162">
    <property type="protein sequence ID" value="GKV42864.1"/>
    <property type="molecule type" value="Genomic_DNA"/>
</dbReference>
<comment type="caution">
    <text evidence="1">The sequence shown here is derived from an EMBL/GenBank/DDBJ whole genome shotgun (WGS) entry which is preliminary data.</text>
</comment>
<sequence>MQKSSPLYSQTLLPPLCPAPDRAQIPCCCTSLCTSAHHQACTLVAVPSPDPLPYTDLAQISSLPCLSLLPHPSRDPSALRPTKPSTPRSRAPYTSFAHLRAIMQSCTPHSCVPTPPAHRARPLFCTPSLRPIPRLCLVLATAIPLSHLQKKHHIPDKIDIISD</sequence>
<evidence type="ECO:0000313" key="2">
    <source>
        <dbReference type="Proteomes" id="UP001054252"/>
    </source>
</evidence>
<name>A0AAV5M1D0_9ROSI</name>
<reference evidence="1 2" key="1">
    <citation type="journal article" date="2021" name="Commun. Biol.">
        <title>The genome of Shorea leprosula (Dipterocarpaceae) highlights the ecological relevance of drought in aseasonal tropical rainforests.</title>
        <authorList>
            <person name="Ng K.K.S."/>
            <person name="Kobayashi M.J."/>
            <person name="Fawcett J.A."/>
            <person name="Hatakeyama M."/>
            <person name="Paape T."/>
            <person name="Ng C.H."/>
            <person name="Ang C.C."/>
            <person name="Tnah L.H."/>
            <person name="Lee C.T."/>
            <person name="Nishiyama T."/>
            <person name="Sese J."/>
            <person name="O'Brien M.J."/>
            <person name="Copetti D."/>
            <person name="Mohd Noor M.I."/>
            <person name="Ong R.C."/>
            <person name="Putra M."/>
            <person name="Sireger I.Z."/>
            <person name="Indrioko S."/>
            <person name="Kosugi Y."/>
            <person name="Izuno A."/>
            <person name="Isagi Y."/>
            <person name="Lee S.L."/>
            <person name="Shimizu K.K."/>
        </authorList>
    </citation>
    <scope>NUCLEOTIDE SEQUENCE [LARGE SCALE GENOMIC DNA]</scope>
    <source>
        <strain evidence="1">214</strain>
    </source>
</reference>
<gene>
    <name evidence="1" type="ORF">SLEP1_g50227</name>
</gene>
<protein>
    <submittedName>
        <fullName evidence="1">Uncharacterized protein</fullName>
    </submittedName>
</protein>
<accession>A0AAV5M1D0</accession>
<keyword evidence="2" id="KW-1185">Reference proteome</keyword>
<evidence type="ECO:0000313" key="1">
    <source>
        <dbReference type="EMBL" id="GKV42864.1"/>
    </source>
</evidence>
<dbReference type="AlphaFoldDB" id="A0AAV5M1D0"/>
<proteinExistence type="predicted"/>
<dbReference type="Proteomes" id="UP001054252">
    <property type="component" value="Unassembled WGS sequence"/>
</dbReference>
<organism evidence="1 2">
    <name type="scientific">Rubroshorea leprosula</name>
    <dbReference type="NCBI Taxonomy" id="152421"/>
    <lineage>
        <taxon>Eukaryota</taxon>
        <taxon>Viridiplantae</taxon>
        <taxon>Streptophyta</taxon>
        <taxon>Embryophyta</taxon>
        <taxon>Tracheophyta</taxon>
        <taxon>Spermatophyta</taxon>
        <taxon>Magnoliopsida</taxon>
        <taxon>eudicotyledons</taxon>
        <taxon>Gunneridae</taxon>
        <taxon>Pentapetalae</taxon>
        <taxon>rosids</taxon>
        <taxon>malvids</taxon>
        <taxon>Malvales</taxon>
        <taxon>Dipterocarpaceae</taxon>
        <taxon>Rubroshorea</taxon>
    </lineage>
</organism>